<dbReference type="EMBL" id="OQ197853">
    <property type="protein sequence ID" value="WLK25954.1"/>
    <property type="molecule type" value="Genomic_DNA"/>
</dbReference>
<evidence type="ECO:0000256" key="2">
    <source>
        <dbReference type="ARBA" id="ARBA00008472"/>
    </source>
</evidence>
<dbReference type="InterPro" id="IPR000440">
    <property type="entry name" value="NADH_UbQ/plastoQ_OxRdtase_su3"/>
</dbReference>
<accession>A0AA50AEJ0</accession>
<keyword evidence="7 9" id="KW-0472">Membrane</keyword>
<feature type="transmembrane region" description="Helical" evidence="9">
    <location>
        <begin position="80"/>
        <end position="105"/>
    </location>
</feature>
<dbReference type="PANTHER" id="PTHR11058:SF9">
    <property type="entry name" value="NADH-UBIQUINONE OXIDOREDUCTASE CHAIN 3"/>
    <property type="match status" value="1"/>
</dbReference>
<dbReference type="EC" id="7.1.1.2" evidence="9"/>
<keyword evidence="9" id="KW-1278">Translocase</keyword>
<comment type="subcellular location">
    <subcellularLocation>
        <location evidence="1">Membrane</location>
    </subcellularLocation>
    <subcellularLocation>
        <location evidence="9">Mitochondrion membrane</location>
        <topology evidence="9">Multi-pass membrane protein</topology>
    </subcellularLocation>
</comment>
<evidence type="ECO:0000256" key="4">
    <source>
        <dbReference type="ARBA" id="ARBA00022448"/>
    </source>
</evidence>
<dbReference type="PANTHER" id="PTHR11058">
    <property type="entry name" value="NADH-UBIQUINONE OXIDOREDUCTASE CHAIN 3"/>
    <property type="match status" value="1"/>
</dbReference>
<keyword evidence="9" id="KW-0249">Electron transport</keyword>
<sequence>MNNVWMNKWFEGSESLLGSSSWGFLSGWYFVLGVACVSVIMCGLSLTICERSRWNKDQKVAFECGFDPLSSVRTPFSLPFFLVALLFLIFDVEVVLLLCVCYSLKSSFFSLSLLSLFMCALFCLVLLLGLAHEMNEGSLDWRH</sequence>
<evidence type="ECO:0000256" key="5">
    <source>
        <dbReference type="ARBA" id="ARBA00022692"/>
    </source>
</evidence>
<dbReference type="AlphaFoldDB" id="A0AA50AEJ0"/>
<dbReference type="InterPro" id="IPR038430">
    <property type="entry name" value="NDAH_ubi_oxred_su3_sf"/>
</dbReference>
<dbReference type="GO" id="GO:0031966">
    <property type="term" value="C:mitochondrial membrane"/>
    <property type="evidence" value="ECO:0007669"/>
    <property type="project" value="UniProtKB-SubCell"/>
</dbReference>
<comment type="similarity">
    <text evidence="2 9">Belongs to the complex I subunit 3 family.</text>
</comment>
<reference evidence="10" key="1">
    <citation type="journal article" date="2023" name="Int J Biol">
        <title>Comparative analysis of the mitochondrial genomes of the family Mactridae (Mollusca: Venerida) and their phylogenetic implications.</title>
        <authorList>
            <person name="Ma P."/>
            <person name="Liu Y."/>
            <person name="Wang J."/>
            <person name="Chen Y."/>
            <person name="Zhang Z."/>
            <person name="Zhang T."/>
            <person name="Wang H."/>
        </authorList>
    </citation>
    <scope>NUCLEOTIDE SEQUENCE</scope>
</reference>
<feature type="transmembrane region" description="Helical" evidence="9">
    <location>
        <begin position="111"/>
        <end position="131"/>
    </location>
</feature>
<gene>
    <name evidence="10" type="primary">nad3</name>
</gene>
<proteinExistence type="inferred from homology"/>
<evidence type="ECO:0000313" key="10">
    <source>
        <dbReference type="EMBL" id="WLK25954.1"/>
    </source>
</evidence>
<feature type="transmembrane region" description="Helical" evidence="9">
    <location>
        <begin position="27"/>
        <end position="49"/>
    </location>
</feature>
<comment type="function">
    <text evidence="9">Core subunit of the mitochondrial membrane respiratory chain NADH dehydrogenase (Complex I) which catalyzes electron transfer from NADH through the respiratory chain, using ubiquinone as an electron acceptor. Essential for the catalytic activity of complex I.</text>
</comment>
<comment type="catalytic activity">
    <reaction evidence="8 9">
        <text>a ubiquinone + NADH + 5 H(+)(in) = a ubiquinol + NAD(+) + 4 H(+)(out)</text>
        <dbReference type="Rhea" id="RHEA:29091"/>
        <dbReference type="Rhea" id="RHEA-COMP:9565"/>
        <dbReference type="Rhea" id="RHEA-COMP:9566"/>
        <dbReference type="ChEBI" id="CHEBI:15378"/>
        <dbReference type="ChEBI" id="CHEBI:16389"/>
        <dbReference type="ChEBI" id="CHEBI:17976"/>
        <dbReference type="ChEBI" id="CHEBI:57540"/>
        <dbReference type="ChEBI" id="CHEBI:57945"/>
        <dbReference type="EC" id="7.1.1.2"/>
    </reaction>
</comment>
<evidence type="ECO:0000256" key="3">
    <source>
        <dbReference type="ARBA" id="ARBA00021007"/>
    </source>
</evidence>
<keyword evidence="9" id="KW-0830">Ubiquinone</keyword>
<name>A0AA50AEJ0_9BIVA</name>
<evidence type="ECO:0000256" key="9">
    <source>
        <dbReference type="RuleBase" id="RU003640"/>
    </source>
</evidence>
<geneLocation type="mitochondrion" evidence="10"/>
<dbReference type="Gene3D" id="1.20.58.1610">
    <property type="entry name" value="NADH:ubiquinone/plastoquinone oxidoreductase, chain 3"/>
    <property type="match status" value="1"/>
</dbReference>
<keyword evidence="4 9" id="KW-0813">Transport</keyword>
<dbReference type="GO" id="GO:0030964">
    <property type="term" value="C:NADH dehydrogenase complex"/>
    <property type="evidence" value="ECO:0007669"/>
    <property type="project" value="TreeGrafter"/>
</dbReference>
<keyword evidence="6 9" id="KW-1133">Transmembrane helix</keyword>
<protein>
    <recommendedName>
        <fullName evidence="3 9">NADH-ubiquinone oxidoreductase chain 3</fullName>
        <ecNumber evidence="9">7.1.1.2</ecNumber>
    </recommendedName>
</protein>
<evidence type="ECO:0000256" key="8">
    <source>
        <dbReference type="ARBA" id="ARBA00049551"/>
    </source>
</evidence>
<dbReference type="Pfam" id="PF00507">
    <property type="entry name" value="Oxidored_q4"/>
    <property type="match status" value="1"/>
</dbReference>
<evidence type="ECO:0000256" key="1">
    <source>
        <dbReference type="ARBA" id="ARBA00004370"/>
    </source>
</evidence>
<keyword evidence="9" id="KW-0679">Respiratory chain</keyword>
<dbReference type="GO" id="GO:0008137">
    <property type="term" value="F:NADH dehydrogenase (ubiquinone) activity"/>
    <property type="evidence" value="ECO:0007669"/>
    <property type="project" value="UniProtKB-UniRule"/>
</dbReference>
<reference evidence="10" key="2">
    <citation type="submission" date="2023-01" db="EMBL/GenBank/DDBJ databases">
        <authorList>
            <person name="Ma P."/>
            <person name="Wang H."/>
            <person name="Liu Y."/>
        </authorList>
    </citation>
    <scope>NUCLEOTIDE SEQUENCE</scope>
</reference>
<keyword evidence="5 9" id="KW-0812">Transmembrane</keyword>
<organism evidence="10">
    <name type="scientific">Raeta pulchella</name>
    <dbReference type="NCBI Taxonomy" id="2109557"/>
    <lineage>
        <taxon>Eukaryota</taxon>
        <taxon>Metazoa</taxon>
        <taxon>Spiralia</taxon>
        <taxon>Lophotrochozoa</taxon>
        <taxon>Mollusca</taxon>
        <taxon>Bivalvia</taxon>
        <taxon>Autobranchia</taxon>
        <taxon>Heteroconchia</taxon>
        <taxon>Euheterodonta</taxon>
        <taxon>Imparidentia</taxon>
        <taxon>Neoheterodontei</taxon>
        <taxon>Venerida</taxon>
        <taxon>Mactroidea</taxon>
        <taxon>Anatinellidae</taxon>
        <taxon>Raeta</taxon>
    </lineage>
</organism>
<evidence type="ECO:0000256" key="7">
    <source>
        <dbReference type="ARBA" id="ARBA00023136"/>
    </source>
</evidence>
<keyword evidence="9" id="KW-0520">NAD</keyword>
<evidence type="ECO:0000256" key="6">
    <source>
        <dbReference type="ARBA" id="ARBA00022989"/>
    </source>
</evidence>
<keyword evidence="9 10" id="KW-0496">Mitochondrion</keyword>